<sequence>MAKSTCFHWAPMGNPGAKALMPTLVPGPASRQDGFTLLEMMIVLVIIGIATTLAGVSAFGDDSARALRQDALRLTHLFATAQAEARTSGQPIVWSYNDGGYHFSRLPRRLMLPARMAARAQPVSDTAIGADTALRPREWITSDAMVIRIEPDSGIVFGADWIPGPFLMELKAGDNVVRLSRLGNGRFVVGP</sequence>
<dbReference type="SUPFAM" id="SSF54523">
    <property type="entry name" value="Pili subunits"/>
    <property type="match status" value="1"/>
</dbReference>
<protein>
    <submittedName>
        <fullName evidence="2">Type II secretion system protein GspH</fullName>
    </submittedName>
</protein>
<proteinExistence type="predicted"/>
<dbReference type="InterPro" id="IPR045584">
    <property type="entry name" value="Pilin-like"/>
</dbReference>
<evidence type="ECO:0000313" key="3">
    <source>
        <dbReference type="Proteomes" id="UP000234190"/>
    </source>
</evidence>
<name>A0A2N4UAE0_9BURK</name>
<dbReference type="EMBL" id="PDNW01000001">
    <property type="protein sequence ID" value="PLC51968.1"/>
    <property type="molecule type" value="Genomic_DNA"/>
</dbReference>
<reference evidence="2 3" key="1">
    <citation type="submission" date="2017-10" db="EMBL/GenBank/DDBJ databases">
        <title>Two draft genome sequences of Pusillimonas sp. strains isolated from a nitrate- and radionuclide-contaminated groundwater in Russia.</title>
        <authorList>
            <person name="Grouzdev D.S."/>
            <person name="Tourova T.P."/>
            <person name="Goeva M.A."/>
            <person name="Babich T.L."/>
            <person name="Sokolova D.S."/>
            <person name="Abdullin R."/>
            <person name="Poltaraus A.B."/>
            <person name="Toshchakov S.V."/>
            <person name="Nazina T.N."/>
        </authorList>
    </citation>
    <scope>NUCLEOTIDE SEQUENCE [LARGE SCALE GENOMIC DNA]</scope>
    <source>
        <strain evidence="2 3">JR1/69-3-13</strain>
    </source>
</reference>
<keyword evidence="1" id="KW-1133">Transmembrane helix</keyword>
<dbReference type="NCBIfam" id="TIGR02532">
    <property type="entry name" value="IV_pilin_GFxxxE"/>
    <property type="match status" value="1"/>
</dbReference>
<dbReference type="InterPro" id="IPR012902">
    <property type="entry name" value="N_methyl_site"/>
</dbReference>
<keyword evidence="1" id="KW-0472">Membrane</keyword>
<evidence type="ECO:0000256" key="1">
    <source>
        <dbReference type="SAM" id="Phobius"/>
    </source>
</evidence>
<keyword evidence="3" id="KW-1185">Reference proteome</keyword>
<dbReference type="Gene3D" id="3.30.700.10">
    <property type="entry name" value="Glycoprotein, Type 4 Pilin"/>
    <property type="match status" value="1"/>
</dbReference>
<dbReference type="Pfam" id="PF07963">
    <property type="entry name" value="N_methyl"/>
    <property type="match status" value="1"/>
</dbReference>
<feature type="transmembrane region" description="Helical" evidence="1">
    <location>
        <begin position="40"/>
        <end position="59"/>
    </location>
</feature>
<organism evidence="2 3">
    <name type="scientific">Pollutimonas subterranea</name>
    <dbReference type="NCBI Taxonomy" id="2045210"/>
    <lineage>
        <taxon>Bacteria</taxon>
        <taxon>Pseudomonadati</taxon>
        <taxon>Pseudomonadota</taxon>
        <taxon>Betaproteobacteria</taxon>
        <taxon>Burkholderiales</taxon>
        <taxon>Alcaligenaceae</taxon>
        <taxon>Pollutimonas</taxon>
    </lineage>
</organism>
<gene>
    <name evidence="2" type="primary">gspH</name>
    <name evidence="2" type="ORF">CR159_02160</name>
</gene>
<evidence type="ECO:0000313" key="2">
    <source>
        <dbReference type="EMBL" id="PLC51968.1"/>
    </source>
</evidence>
<keyword evidence="1" id="KW-0812">Transmembrane</keyword>
<dbReference type="Proteomes" id="UP000234190">
    <property type="component" value="Unassembled WGS sequence"/>
</dbReference>
<dbReference type="AlphaFoldDB" id="A0A2N4UAE0"/>
<accession>A0A2N4UAE0</accession>
<comment type="caution">
    <text evidence="2">The sequence shown here is derived from an EMBL/GenBank/DDBJ whole genome shotgun (WGS) entry which is preliminary data.</text>
</comment>